<accession>A0A1M5DLN2</accession>
<evidence type="ECO:0000313" key="2">
    <source>
        <dbReference type="Proteomes" id="UP000183987"/>
    </source>
</evidence>
<evidence type="ECO:0000313" key="1">
    <source>
        <dbReference type="EMBL" id="SHF67887.1"/>
    </source>
</evidence>
<dbReference type="EMBL" id="FQUE01000010">
    <property type="protein sequence ID" value="SHF67887.1"/>
    <property type="molecule type" value="Genomic_DNA"/>
</dbReference>
<dbReference type="STRING" id="366533.SAMN05444339_11050"/>
<dbReference type="OrthoDB" id="3938151at2"/>
<sequence length="371" mass="40977">MTDLNKIASYAQGILNEIAKESVTEQKYVTAGDMAGVRNLLDSGETNIRLEDDGDWSNFVFKGMRPEGRASISPVNPNYIFPAMEVAQCENIAFSGFKIARTDGQRKRGKLVYTLGGANLAFRDMELFSDLSLTNDPTSYVDWTLADWTNRIVGGFHVASPDSVIEGCKSIACYMSIVLYADRCASSRNKVLGFSGDAYRLIGDNCTSDDDYAQDAFQINKNHSDVLQSWSIGEDRRSGSGVRKGLSIRRLTARRWTLGDHLNHPLMAEPQGIGMFDGIYENCLVEDCDLDIGAYHGISFYGAKDVIIRGNKVWDHFRPEAESKRPWIMVHDHKNGTQSTGSLIKDNICQNITVDDATAKVSGNVKANVAA</sequence>
<dbReference type="InterPro" id="IPR012334">
    <property type="entry name" value="Pectin_lyas_fold"/>
</dbReference>
<proteinExistence type="predicted"/>
<dbReference type="Proteomes" id="UP000183987">
    <property type="component" value="Unassembled WGS sequence"/>
</dbReference>
<evidence type="ECO:0008006" key="3">
    <source>
        <dbReference type="Google" id="ProtNLM"/>
    </source>
</evidence>
<dbReference type="AlphaFoldDB" id="A0A1M5DLN2"/>
<dbReference type="Gene3D" id="2.160.20.10">
    <property type="entry name" value="Single-stranded right-handed beta-helix, Pectin lyase-like"/>
    <property type="match status" value="1"/>
</dbReference>
<gene>
    <name evidence="1" type="ORF">SAMN05444339_11050</name>
</gene>
<organism evidence="1 2">
    <name type="scientific">Loktanella atrilutea</name>
    <dbReference type="NCBI Taxonomy" id="366533"/>
    <lineage>
        <taxon>Bacteria</taxon>
        <taxon>Pseudomonadati</taxon>
        <taxon>Pseudomonadota</taxon>
        <taxon>Alphaproteobacteria</taxon>
        <taxon>Rhodobacterales</taxon>
        <taxon>Roseobacteraceae</taxon>
        <taxon>Loktanella</taxon>
    </lineage>
</organism>
<dbReference type="RefSeq" id="WP_072858371.1">
    <property type="nucleotide sequence ID" value="NZ_FQUE01000010.1"/>
</dbReference>
<reference evidence="2" key="1">
    <citation type="submission" date="2016-11" db="EMBL/GenBank/DDBJ databases">
        <authorList>
            <person name="Varghese N."/>
            <person name="Submissions S."/>
        </authorList>
    </citation>
    <scope>NUCLEOTIDE SEQUENCE [LARGE SCALE GENOMIC DNA]</scope>
    <source>
        <strain evidence="2">DSM 29326</strain>
    </source>
</reference>
<dbReference type="InterPro" id="IPR011050">
    <property type="entry name" value="Pectin_lyase_fold/virulence"/>
</dbReference>
<protein>
    <recommendedName>
        <fullName evidence="3">Right handed beta helix region</fullName>
    </recommendedName>
</protein>
<keyword evidence="2" id="KW-1185">Reference proteome</keyword>
<name>A0A1M5DLN2_LOKAT</name>
<dbReference type="SUPFAM" id="SSF51126">
    <property type="entry name" value="Pectin lyase-like"/>
    <property type="match status" value="1"/>
</dbReference>